<dbReference type="PANTHER" id="PTHR33604">
    <property type="entry name" value="OSJNBA0004B13.7 PROTEIN"/>
    <property type="match status" value="1"/>
</dbReference>
<sequence>MEERIWTPWFIKFIHSRGYFNIYTNFQHERAFSVSHGDAGVTYGKTARPDSQLLDENSLDSNFLKMQPLSKMKWYDFCFREVLAGRVVRNLDDLGAVLQSVQRKQIFRLVGLFGASEMFTRNLLCHFERLNIRNYIFMASNSEFLFDLASRGYPVIDADQFLNTIGVYKSVGVQDSDARLIKNVLVKAYTIKKILDYGYNTWVVDGNMVLLREGLEIFCVNSSPYAHKIWNDDFVKNVPALVNKILLPKESKSFACIMTTLLKEKGFRVKSLNERRFGMRIGDLDFNQSSSEVSKTKNRVVYWSKDLGIDVIQMQLQELSLWIIDEDSSCAALVCHSS</sequence>
<evidence type="ECO:0000313" key="1">
    <source>
        <dbReference type="EMBL" id="GKV26293.1"/>
    </source>
</evidence>
<dbReference type="EMBL" id="BPVZ01000071">
    <property type="protein sequence ID" value="GKV26293.1"/>
    <property type="molecule type" value="Genomic_DNA"/>
</dbReference>
<evidence type="ECO:0008006" key="3">
    <source>
        <dbReference type="Google" id="ProtNLM"/>
    </source>
</evidence>
<dbReference type="AlphaFoldDB" id="A0AAV5KNZ4"/>
<proteinExistence type="predicted"/>
<accession>A0AAV5KNZ4</accession>
<organism evidence="1 2">
    <name type="scientific">Rubroshorea leprosula</name>
    <dbReference type="NCBI Taxonomy" id="152421"/>
    <lineage>
        <taxon>Eukaryota</taxon>
        <taxon>Viridiplantae</taxon>
        <taxon>Streptophyta</taxon>
        <taxon>Embryophyta</taxon>
        <taxon>Tracheophyta</taxon>
        <taxon>Spermatophyta</taxon>
        <taxon>Magnoliopsida</taxon>
        <taxon>eudicotyledons</taxon>
        <taxon>Gunneridae</taxon>
        <taxon>Pentapetalae</taxon>
        <taxon>rosids</taxon>
        <taxon>malvids</taxon>
        <taxon>Malvales</taxon>
        <taxon>Dipterocarpaceae</taxon>
        <taxon>Rubroshorea</taxon>
    </lineage>
</organism>
<dbReference type="Proteomes" id="UP001054252">
    <property type="component" value="Unassembled WGS sequence"/>
</dbReference>
<dbReference type="PANTHER" id="PTHR33604:SF3">
    <property type="entry name" value="OSJNBA0004B13.7 PROTEIN"/>
    <property type="match status" value="1"/>
</dbReference>
<comment type="caution">
    <text evidence="1">The sequence shown here is derived from an EMBL/GenBank/DDBJ whole genome shotgun (WGS) entry which is preliminary data.</text>
</comment>
<name>A0AAV5KNZ4_9ROSI</name>
<reference evidence="1 2" key="1">
    <citation type="journal article" date="2021" name="Commun. Biol.">
        <title>The genome of Shorea leprosula (Dipterocarpaceae) highlights the ecological relevance of drought in aseasonal tropical rainforests.</title>
        <authorList>
            <person name="Ng K.K.S."/>
            <person name="Kobayashi M.J."/>
            <person name="Fawcett J.A."/>
            <person name="Hatakeyama M."/>
            <person name="Paape T."/>
            <person name="Ng C.H."/>
            <person name="Ang C.C."/>
            <person name="Tnah L.H."/>
            <person name="Lee C.T."/>
            <person name="Nishiyama T."/>
            <person name="Sese J."/>
            <person name="O'Brien M.J."/>
            <person name="Copetti D."/>
            <person name="Mohd Noor M.I."/>
            <person name="Ong R.C."/>
            <person name="Putra M."/>
            <person name="Sireger I.Z."/>
            <person name="Indrioko S."/>
            <person name="Kosugi Y."/>
            <person name="Izuno A."/>
            <person name="Isagi Y."/>
            <person name="Lee S.L."/>
            <person name="Shimizu K.K."/>
        </authorList>
    </citation>
    <scope>NUCLEOTIDE SEQUENCE [LARGE SCALE GENOMIC DNA]</scope>
    <source>
        <strain evidence="1">214</strain>
    </source>
</reference>
<keyword evidence="2" id="KW-1185">Reference proteome</keyword>
<gene>
    <name evidence="1" type="ORF">SLEP1_g35625</name>
</gene>
<protein>
    <recommendedName>
        <fullName evidence="3">O-fucosyltransferase family protein</fullName>
    </recommendedName>
</protein>
<evidence type="ECO:0000313" key="2">
    <source>
        <dbReference type="Proteomes" id="UP001054252"/>
    </source>
</evidence>